<evidence type="ECO:0000313" key="3">
    <source>
        <dbReference type="Proteomes" id="UP000030765"/>
    </source>
</evidence>
<accession>A0A084VVN5</accession>
<evidence type="ECO:0000313" key="2">
    <source>
        <dbReference type="EnsemblMetazoa" id="ASIC009609-PA"/>
    </source>
</evidence>
<organism evidence="1">
    <name type="scientific">Anopheles sinensis</name>
    <name type="common">Mosquito</name>
    <dbReference type="NCBI Taxonomy" id="74873"/>
    <lineage>
        <taxon>Eukaryota</taxon>
        <taxon>Metazoa</taxon>
        <taxon>Ecdysozoa</taxon>
        <taxon>Arthropoda</taxon>
        <taxon>Hexapoda</taxon>
        <taxon>Insecta</taxon>
        <taxon>Pterygota</taxon>
        <taxon>Neoptera</taxon>
        <taxon>Endopterygota</taxon>
        <taxon>Diptera</taxon>
        <taxon>Nematocera</taxon>
        <taxon>Culicoidea</taxon>
        <taxon>Culicidae</taxon>
        <taxon>Anophelinae</taxon>
        <taxon>Anopheles</taxon>
    </lineage>
</organism>
<evidence type="ECO:0000313" key="1">
    <source>
        <dbReference type="EMBL" id="KFB42029.1"/>
    </source>
</evidence>
<dbReference type="EMBL" id="ATLV01017198">
    <property type="status" value="NOT_ANNOTATED_CDS"/>
    <property type="molecule type" value="Genomic_DNA"/>
</dbReference>
<sequence length="179" mass="19247">MTEHRLSAFLCPLLAGHCLHIARAPKKTEALLVERDVEVHNQLVVDDTTPPSSQCSSRARGIQLYSALASAKDDSARDFGRLIGAAERLADCLTIIASSRCPEPMFLGVLFSTDRGRSLLATTDANLAKDWLNEQNEGLNEGLGTQVQDTGRSNGPKVATEGARLGVRLPPEKLAVDKA</sequence>
<name>A0A084VVN5_ANOSI</name>
<gene>
    <name evidence="1" type="ORF">ZHAS_00009609</name>
</gene>
<dbReference type="EMBL" id="KE525157">
    <property type="protein sequence ID" value="KFB42029.1"/>
    <property type="molecule type" value="Genomic_DNA"/>
</dbReference>
<protein>
    <submittedName>
        <fullName evidence="1 2">C-C motif chemokine 5-like protein</fullName>
    </submittedName>
</protein>
<reference evidence="2" key="2">
    <citation type="submission" date="2020-05" db="UniProtKB">
        <authorList>
            <consortium name="EnsemblMetazoa"/>
        </authorList>
    </citation>
    <scope>IDENTIFICATION</scope>
</reference>
<dbReference type="Proteomes" id="UP000030765">
    <property type="component" value="Unassembled WGS sequence"/>
</dbReference>
<reference evidence="1 3" key="1">
    <citation type="journal article" date="2014" name="BMC Genomics">
        <title>Genome sequence of Anopheles sinensis provides insight into genetics basis of mosquito competence for malaria parasites.</title>
        <authorList>
            <person name="Zhou D."/>
            <person name="Zhang D."/>
            <person name="Ding G."/>
            <person name="Shi L."/>
            <person name="Hou Q."/>
            <person name="Ye Y."/>
            <person name="Xu Y."/>
            <person name="Zhou H."/>
            <person name="Xiong C."/>
            <person name="Li S."/>
            <person name="Yu J."/>
            <person name="Hong S."/>
            <person name="Yu X."/>
            <person name="Zou P."/>
            <person name="Chen C."/>
            <person name="Chang X."/>
            <person name="Wang W."/>
            <person name="Lv Y."/>
            <person name="Sun Y."/>
            <person name="Ma L."/>
            <person name="Shen B."/>
            <person name="Zhu C."/>
        </authorList>
    </citation>
    <scope>NUCLEOTIDE SEQUENCE [LARGE SCALE GENOMIC DNA]</scope>
</reference>
<dbReference type="AlphaFoldDB" id="A0A084VVN5"/>
<proteinExistence type="predicted"/>
<dbReference type="EnsemblMetazoa" id="ASIC009609-RA">
    <property type="protein sequence ID" value="ASIC009609-PA"/>
    <property type="gene ID" value="ASIC009609"/>
</dbReference>
<dbReference type="VEuPathDB" id="VectorBase:ASIC009609"/>
<keyword evidence="3" id="KW-1185">Reference proteome</keyword>